<organism evidence="2 3">
    <name type="scientific">Rotaria sordida</name>
    <dbReference type="NCBI Taxonomy" id="392033"/>
    <lineage>
        <taxon>Eukaryota</taxon>
        <taxon>Metazoa</taxon>
        <taxon>Spiralia</taxon>
        <taxon>Gnathifera</taxon>
        <taxon>Rotifera</taxon>
        <taxon>Eurotatoria</taxon>
        <taxon>Bdelloidea</taxon>
        <taxon>Philodinida</taxon>
        <taxon>Philodinidae</taxon>
        <taxon>Rotaria</taxon>
    </lineage>
</organism>
<comment type="caution">
    <text evidence="2">The sequence shown here is derived from an EMBL/GenBank/DDBJ whole genome shotgun (WGS) entry which is preliminary data.</text>
</comment>
<proteinExistence type="predicted"/>
<feature type="transmembrane region" description="Helical" evidence="1">
    <location>
        <begin position="130"/>
        <end position="154"/>
    </location>
</feature>
<feature type="transmembrane region" description="Helical" evidence="1">
    <location>
        <begin position="93"/>
        <end position="118"/>
    </location>
</feature>
<keyword evidence="1" id="KW-0812">Transmembrane</keyword>
<accession>A0A814EQ82</accession>
<dbReference type="AlphaFoldDB" id="A0A814EQ82"/>
<gene>
    <name evidence="2" type="ORF">JXQ802_LOCUS12644</name>
</gene>
<reference evidence="2" key="1">
    <citation type="submission" date="2021-02" db="EMBL/GenBank/DDBJ databases">
        <authorList>
            <person name="Nowell W R."/>
        </authorList>
    </citation>
    <scope>NUCLEOTIDE SEQUENCE</scope>
</reference>
<dbReference type="Proteomes" id="UP000663870">
    <property type="component" value="Unassembled WGS sequence"/>
</dbReference>
<keyword evidence="1" id="KW-1133">Transmembrane helix</keyword>
<feature type="transmembrane region" description="Helical" evidence="1">
    <location>
        <begin position="56"/>
        <end position="81"/>
    </location>
</feature>
<evidence type="ECO:0000256" key="1">
    <source>
        <dbReference type="SAM" id="Phobius"/>
    </source>
</evidence>
<sequence>MFLITIPITTILTTVAMLMPYWWSSDTFQIGLWRARTLFSSWITIEPEIDTQEGRLLLILQILSFISVLLTDLSGLIWIIILIRRIYHTSLNLLIFLFFLNILTYFSLSILIHFIWYTTKNTMELIYLSYSFYLTLIIILFHTITLISLTINLAKYRIDHHTIQPYQSNEKISFAFNELIV</sequence>
<keyword evidence="3" id="KW-1185">Reference proteome</keyword>
<evidence type="ECO:0000313" key="2">
    <source>
        <dbReference type="EMBL" id="CAF0970575.1"/>
    </source>
</evidence>
<protein>
    <submittedName>
        <fullName evidence="2">Uncharacterized protein</fullName>
    </submittedName>
</protein>
<keyword evidence="1" id="KW-0472">Membrane</keyword>
<feature type="transmembrane region" description="Helical" evidence="1">
    <location>
        <begin position="5"/>
        <end position="23"/>
    </location>
</feature>
<dbReference type="EMBL" id="CAJNOL010000263">
    <property type="protein sequence ID" value="CAF0970575.1"/>
    <property type="molecule type" value="Genomic_DNA"/>
</dbReference>
<evidence type="ECO:0000313" key="3">
    <source>
        <dbReference type="Proteomes" id="UP000663870"/>
    </source>
</evidence>
<name>A0A814EQ82_9BILA</name>